<organism evidence="9 10">
    <name type="scientific">Pararhodobacter marinus</name>
    <dbReference type="NCBI Taxonomy" id="2184063"/>
    <lineage>
        <taxon>Bacteria</taxon>
        <taxon>Pseudomonadati</taxon>
        <taxon>Pseudomonadota</taxon>
        <taxon>Alphaproteobacteria</taxon>
        <taxon>Rhodobacterales</taxon>
        <taxon>Paracoccaceae</taxon>
        <taxon>Pararhodobacter</taxon>
    </lineage>
</organism>
<dbReference type="CDD" id="cd12252">
    <property type="entry name" value="RRM_DbpA"/>
    <property type="match status" value="1"/>
</dbReference>
<feature type="compositionally biased region" description="Basic and acidic residues" evidence="6">
    <location>
        <begin position="643"/>
        <end position="664"/>
    </location>
</feature>
<dbReference type="RefSeq" id="WP_109533831.1">
    <property type="nucleotide sequence ID" value="NZ_QEYD01000007.1"/>
</dbReference>
<evidence type="ECO:0000259" key="7">
    <source>
        <dbReference type="PROSITE" id="PS51192"/>
    </source>
</evidence>
<dbReference type="OrthoDB" id="9805696at2"/>
<dbReference type="SMART" id="SM00487">
    <property type="entry name" value="DEXDc"/>
    <property type="match status" value="1"/>
</dbReference>
<keyword evidence="10" id="KW-1185">Reference proteome</keyword>
<keyword evidence="1" id="KW-0547">Nucleotide-binding</keyword>
<accession>A0A2U2C8W8</accession>
<evidence type="ECO:0000256" key="1">
    <source>
        <dbReference type="ARBA" id="ARBA00022741"/>
    </source>
</evidence>
<feature type="region of interest" description="Disordered" evidence="6">
    <location>
        <begin position="523"/>
        <end position="712"/>
    </location>
</feature>
<dbReference type="Pfam" id="PF03880">
    <property type="entry name" value="DbpA"/>
    <property type="match status" value="1"/>
</dbReference>
<dbReference type="InterPro" id="IPR012677">
    <property type="entry name" value="Nucleotide-bd_a/b_plait_sf"/>
</dbReference>
<dbReference type="AlphaFoldDB" id="A0A2U2C8W8"/>
<dbReference type="EMBL" id="QEYD01000007">
    <property type="protein sequence ID" value="PWE28325.1"/>
    <property type="molecule type" value="Genomic_DNA"/>
</dbReference>
<dbReference type="PANTHER" id="PTHR47959">
    <property type="entry name" value="ATP-DEPENDENT RNA HELICASE RHLE-RELATED"/>
    <property type="match status" value="1"/>
</dbReference>
<dbReference type="InterPro" id="IPR027417">
    <property type="entry name" value="P-loop_NTPase"/>
</dbReference>
<name>A0A2U2C8W8_9RHOB</name>
<dbReference type="Gene3D" id="3.40.50.300">
    <property type="entry name" value="P-loop containing nucleotide triphosphate hydrolases"/>
    <property type="match status" value="2"/>
</dbReference>
<dbReference type="PROSITE" id="PS51192">
    <property type="entry name" value="HELICASE_ATP_BIND_1"/>
    <property type="match status" value="1"/>
</dbReference>
<gene>
    <name evidence="9" type="ORF">C4N9_13395</name>
</gene>
<dbReference type="Pfam" id="PF00271">
    <property type="entry name" value="Helicase_C"/>
    <property type="match status" value="1"/>
</dbReference>
<evidence type="ECO:0000313" key="9">
    <source>
        <dbReference type="EMBL" id="PWE28325.1"/>
    </source>
</evidence>
<evidence type="ECO:0000256" key="5">
    <source>
        <dbReference type="ARBA" id="ARBA00038437"/>
    </source>
</evidence>
<dbReference type="GO" id="GO:0003676">
    <property type="term" value="F:nucleic acid binding"/>
    <property type="evidence" value="ECO:0007669"/>
    <property type="project" value="InterPro"/>
</dbReference>
<feature type="compositionally biased region" description="Basic and acidic residues" evidence="6">
    <location>
        <begin position="532"/>
        <end position="633"/>
    </location>
</feature>
<dbReference type="InterPro" id="IPR005580">
    <property type="entry name" value="DbpA/CsdA_RNA-bd_dom"/>
</dbReference>
<dbReference type="SMART" id="SM00490">
    <property type="entry name" value="HELICc"/>
    <property type="match status" value="1"/>
</dbReference>
<dbReference type="PROSITE" id="PS51194">
    <property type="entry name" value="HELICASE_CTER"/>
    <property type="match status" value="1"/>
</dbReference>
<dbReference type="CDD" id="cd18787">
    <property type="entry name" value="SF2_C_DEAD"/>
    <property type="match status" value="1"/>
</dbReference>
<dbReference type="PANTHER" id="PTHR47959:SF1">
    <property type="entry name" value="ATP-DEPENDENT RNA HELICASE DBPA"/>
    <property type="match status" value="1"/>
</dbReference>
<dbReference type="GeneID" id="94365886"/>
<dbReference type="GO" id="GO:0016787">
    <property type="term" value="F:hydrolase activity"/>
    <property type="evidence" value="ECO:0007669"/>
    <property type="project" value="UniProtKB-KW"/>
</dbReference>
<dbReference type="SUPFAM" id="SSF52540">
    <property type="entry name" value="P-loop containing nucleoside triphosphate hydrolases"/>
    <property type="match status" value="1"/>
</dbReference>
<dbReference type="InterPro" id="IPR011545">
    <property type="entry name" value="DEAD/DEAH_box_helicase_dom"/>
</dbReference>
<feature type="domain" description="Helicase ATP-binding" evidence="7">
    <location>
        <begin position="31"/>
        <end position="207"/>
    </location>
</feature>
<dbReference type="Pfam" id="PF00270">
    <property type="entry name" value="DEAD"/>
    <property type="match status" value="1"/>
</dbReference>
<dbReference type="Gene3D" id="3.30.70.330">
    <property type="match status" value="1"/>
</dbReference>
<evidence type="ECO:0000256" key="6">
    <source>
        <dbReference type="SAM" id="MobiDB-lite"/>
    </source>
</evidence>
<dbReference type="InterPro" id="IPR001650">
    <property type="entry name" value="Helicase_C-like"/>
</dbReference>
<dbReference type="GO" id="GO:0005524">
    <property type="term" value="F:ATP binding"/>
    <property type="evidence" value="ECO:0007669"/>
    <property type="project" value="UniProtKB-KW"/>
</dbReference>
<dbReference type="InterPro" id="IPR044742">
    <property type="entry name" value="DEAD/DEAH_RhlB"/>
</dbReference>
<dbReference type="InterPro" id="IPR050079">
    <property type="entry name" value="DEAD_box_RNA_helicase"/>
</dbReference>
<evidence type="ECO:0000256" key="2">
    <source>
        <dbReference type="ARBA" id="ARBA00022801"/>
    </source>
</evidence>
<keyword evidence="4" id="KW-0067">ATP-binding</keyword>
<evidence type="ECO:0000256" key="3">
    <source>
        <dbReference type="ARBA" id="ARBA00022806"/>
    </source>
</evidence>
<evidence type="ECO:0000256" key="4">
    <source>
        <dbReference type="ARBA" id="ARBA00022840"/>
    </source>
</evidence>
<dbReference type="CDD" id="cd00268">
    <property type="entry name" value="DEADc"/>
    <property type="match status" value="1"/>
</dbReference>
<dbReference type="Proteomes" id="UP000244940">
    <property type="component" value="Unassembled WGS sequence"/>
</dbReference>
<sequence>MTALPPLPAPLSRALADKGYETLTPVQAAVLAPEVAGQDLLVSAQTGSGKTVAFGLAMADSLLGDATMMPPPDTARALVIAPTRELAMQVRREFEWLYGPAGGVIASCVGGMDARAERRALERGTHIVVGTPGRLRDHIERGALDLSTVASVALDEADEMLDLGFREDLEYILQQLPEERRTLLFSATVSPQIARLAQTYQKDAQRIATEAAREQHGDISYRAMIVANEDAEHAIVNVLRFYEAQNALVFCKTRAAVNHLTARLLNRGFSVVPLSGELAQEERSRALQAMRDGRARVCVATDVAARGIDLPGLELVIHADLPSNKETLLHRSGRTGRAGRKGVSVLVVPSSARKKTERLLGFAGVAAEWGPAPTAAEVSARDSERLLSDAALTAPETEDEAALITQLTESFEPRALAAAVARLYLGGRSAPEDVVPITADGPKPRARAEFDRSFWIRLGVGHEQRAEPRWLLPMLCRAGDLTKADIGAIRIYQDHTLAQLHADCADRFWAAAGKDGMLEGEVSLAEAEAPAEGERPAPRPRPEGDRPFKGRRDNDGDGYKPRGPKPEGARPYKARREDGDSGYKPRAPRPEGERPYKPRREDGDAPRGPRRDFDKKDFGKKDFDKGDRPEKASAPKPYGGKPRAADGDKPRGAKYDAKAKKPRTDGAPAKPRIDPEAARNPSARLGKPARKPAGKPGAKPFAKPGRPSRPKS</sequence>
<keyword evidence="2" id="KW-0378">Hydrolase</keyword>
<feature type="domain" description="Helicase C-terminal" evidence="8">
    <location>
        <begin position="237"/>
        <end position="377"/>
    </location>
</feature>
<protein>
    <submittedName>
        <fullName evidence="9">ATP-dependent RNA helicase</fullName>
    </submittedName>
</protein>
<dbReference type="GO" id="GO:0005829">
    <property type="term" value="C:cytosol"/>
    <property type="evidence" value="ECO:0007669"/>
    <property type="project" value="TreeGrafter"/>
</dbReference>
<evidence type="ECO:0000259" key="8">
    <source>
        <dbReference type="PROSITE" id="PS51194"/>
    </source>
</evidence>
<dbReference type="InterPro" id="IPR014001">
    <property type="entry name" value="Helicase_ATP-bd"/>
</dbReference>
<comment type="similarity">
    <text evidence="5">Belongs to the DEAD box helicase family.</text>
</comment>
<evidence type="ECO:0000313" key="10">
    <source>
        <dbReference type="Proteomes" id="UP000244940"/>
    </source>
</evidence>
<proteinExistence type="inferred from homology"/>
<reference evidence="9 10" key="1">
    <citation type="submission" date="2018-05" db="EMBL/GenBank/DDBJ databases">
        <title>Pararhodobacter marina sp. nov., isolated from deep-sea water of the Indian Ocean.</title>
        <authorList>
            <person name="Lai Q.Sr."/>
            <person name="Liu X."/>
            <person name="Shao Z."/>
        </authorList>
    </citation>
    <scope>NUCLEOTIDE SEQUENCE [LARGE SCALE GENOMIC DNA]</scope>
    <source>
        <strain evidence="9 10">CIC4N-9</strain>
    </source>
</reference>
<dbReference type="GO" id="GO:0003724">
    <property type="term" value="F:RNA helicase activity"/>
    <property type="evidence" value="ECO:0007669"/>
    <property type="project" value="TreeGrafter"/>
</dbReference>
<keyword evidence="3 9" id="KW-0347">Helicase</keyword>
<comment type="caution">
    <text evidence="9">The sequence shown here is derived from an EMBL/GenBank/DDBJ whole genome shotgun (WGS) entry which is preliminary data.</text>
</comment>